<protein>
    <submittedName>
        <fullName evidence="1">Uncharacterized protein</fullName>
    </submittedName>
</protein>
<keyword evidence="2" id="KW-1185">Reference proteome</keyword>
<evidence type="ECO:0000313" key="1">
    <source>
        <dbReference type="EMBL" id="SHF14544.1"/>
    </source>
</evidence>
<accession>A0A1M4Z968</accession>
<dbReference type="Proteomes" id="UP000184368">
    <property type="component" value="Unassembled WGS sequence"/>
</dbReference>
<dbReference type="EMBL" id="FQUO01000005">
    <property type="protein sequence ID" value="SHF14544.1"/>
    <property type="molecule type" value="Genomic_DNA"/>
</dbReference>
<dbReference type="AlphaFoldDB" id="A0A1M4Z968"/>
<reference evidence="1 2" key="1">
    <citation type="submission" date="2016-11" db="EMBL/GenBank/DDBJ databases">
        <authorList>
            <person name="Jaros S."/>
            <person name="Januszkiewicz K."/>
            <person name="Wedrychowicz H."/>
        </authorList>
    </citation>
    <scope>NUCLEOTIDE SEQUENCE [LARGE SCALE GENOMIC DNA]</scope>
    <source>
        <strain evidence="1 2">DSM 26897</strain>
    </source>
</reference>
<organism evidence="1 2">
    <name type="scientific">Cnuella takakiae</name>
    <dbReference type="NCBI Taxonomy" id="1302690"/>
    <lineage>
        <taxon>Bacteria</taxon>
        <taxon>Pseudomonadati</taxon>
        <taxon>Bacteroidota</taxon>
        <taxon>Chitinophagia</taxon>
        <taxon>Chitinophagales</taxon>
        <taxon>Chitinophagaceae</taxon>
        <taxon>Cnuella</taxon>
    </lineage>
</organism>
<sequence>MNMNALTIKFNSMEDIIDFQMITDMQHFDLDPQKFTLYSLFTDAELELARNGYGAKPYEHFVEE</sequence>
<evidence type="ECO:0000313" key="2">
    <source>
        <dbReference type="Proteomes" id="UP000184368"/>
    </source>
</evidence>
<proteinExistence type="predicted"/>
<gene>
    <name evidence="1" type="ORF">SAMN05444008_105136</name>
</gene>
<name>A0A1M4Z968_9BACT</name>